<dbReference type="EMBL" id="JJMU01000028">
    <property type="protein sequence ID" value="KGE14271.1"/>
    <property type="molecule type" value="Genomic_DNA"/>
</dbReference>
<reference evidence="2" key="1">
    <citation type="submission" date="2014-04" db="EMBL/GenBank/DDBJ databases">
        <title>Whole-Genome optical mapping and complete genome sequence of Sphingobacterium deserti sp. nov., a new spaces isolated from desert in the west of China.</title>
        <authorList>
            <person name="Teng C."/>
            <person name="Zhou Z."/>
            <person name="Li X."/>
            <person name="Chen M."/>
            <person name="Lin M."/>
            <person name="Wang L."/>
            <person name="Su S."/>
            <person name="Zhang C."/>
            <person name="Zhang W."/>
        </authorList>
    </citation>
    <scope>NUCLEOTIDE SEQUENCE [LARGE SCALE GENOMIC DNA]</scope>
    <source>
        <strain evidence="2">ACCC05744</strain>
    </source>
</reference>
<proteinExistence type="predicted"/>
<evidence type="ECO:0000313" key="2">
    <source>
        <dbReference type="Proteomes" id="UP000031802"/>
    </source>
</evidence>
<comment type="caution">
    <text evidence="1">The sequence shown here is derived from an EMBL/GenBank/DDBJ whole genome shotgun (WGS) entry which is preliminary data.</text>
</comment>
<dbReference type="AlphaFoldDB" id="A0A0B8T120"/>
<gene>
    <name evidence="1" type="ORF">DI53_1885</name>
</gene>
<keyword evidence="2" id="KW-1185">Reference proteome</keyword>
<sequence>MCIATFHVTAFAQRHIGGRSKRDIPINFTIFVEISRNDLYSDRF</sequence>
<protein>
    <submittedName>
        <fullName evidence="1">Uncharacterized protein</fullName>
    </submittedName>
</protein>
<evidence type="ECO:0000313" key="1">
    <source>
        <dbReference type="EMBL" id="KGE14271.1"/>
    </source>
</evidence>
<accession>A0A0B8T120</accession>
<name>A0A0B8T120_9SPHI</name>
<dbReference type="Proteomes" id="UP000031802">
    <property type="component" value="Unassembled WGS sequence"/>
</dbReference>
<organism evidence="1 2">
    <name type="scientific">Sphingobacterium deserti</name>
    <dbReference type="NCBI Taxonomy" id="1229276"/>
    <lineage>
        <taxon>Bacteria</taxon>
        <taxon>Pseudomonadati</taxon>
        <taxon>Bacteroidota</taxon>
        <taxon>Sphingobacteriia</taxon>
        <taxon>Sphingobacteriales</taxon>
        <taxon>Sphingobacteriaceae</taxon>
        <taxon>Sphingobacterium</taxon>
    </lineage>
</organism>
<reference evidence="1 2" key="2">
    <citation type="journal article" date="2015" name="PLoS ONE">
        <title>Whole-Genome Optical Mapping and Finished Genome Sequence of Sphingobacterium deserti sp. nov., a New Species Isolated from the Western Desert of China.</title>
        <authorList>
            <person name="Teng C."/>
            <person name="Zhou Z."/>
            <person name="Molnar I."/>
            <person name="Li X."/>
            <person name="Tang R."/>
            <person name="Chen M."/>
            <person name="Wang L."/>
            <person name="Su S."/>
            <person name="Zhang W."/>
            <person name="Lin M."/>
        </authorList>
    </citation>
    <scope>NUCLEOTIDE SEQUENCE [LARGE SCALE GENOMIC DNA]</scope>
    <source>
        <strain evidence="2">ACCC05744</strain>
    </source>
</reference>